<protein>
    <submittedName>
        <fullName evidence="2">Uncharacterized protein</fullName>
    </submittedName>
</protein>
<feature type="non-terminal residue" evidence="2">
    <location>
        <position position="1"/>
    </location>
</feature>
<proteinExistence type="predicted"/>
<evidence type="ECO:0000313" key="3">
    <source>
        <dbReference type="Proteomes" id="UP001175353"/>
    </source>
</evidence>
<gene>
    <name evidence="2" type="ORF">LTR91_023310</name>
</gene>
<dbReference type="AlphaFoldDB" id="A0AAN6JYG5"/>
<evidence type="ECO:0000313" key="2">
    <source>
        <dbReference type="EMBL" id="KAK0954411.1"/>
    </source>
</evidence>
<keyword evidence="3" id="KW-1185">Reference proteome</keyword>
<organism evidence="2 3">
    <name type="scientific">Friedmanniomyces endolithicus</name>
    <dbReference type="NCBI Taxonomy" id="329885"/>
    <lineage>
        <taxon>Eukaryota</taxon>
        <taxon>Fungi</taxon>
        <taxon>Dikarya</taxon>
        <taxon>Ascomycota</taxon>
        <taxon>Pezizomycotina</taxon>
        <taxon>Dothideomycetes</taxon>
        <taxon>Dothideomycetidae</taxon>
        <taxon>Mycosphaerellales</taxon>
        <taxon>Teratosphaeriaceae</taxon>
        <taxon>Friedmanniomyces</taxon>
    </lineage>
</organism>
<evidence type="ECO:0000256" key="1">
    <source>
        <dbReference type="SAM" id="MobiDB-lite"/>
    </source>
</evidence>
<name>A0AAN6JYG5_9PEZI</name>
<dbReference type="EMBL" id="JAUJLE010000506">
    <property type="protein sequence ID" value="KAK0954411.1"/>
    <property type="molecule type" value="Genomic_DNA"/>
</dbReference>
<accession>A0AAN6JYG5</accession>
<comment type="caution">
    <text evidence="2">The sequence shown here is derived from an EMBL/GenBank/DDBJ whole genome shotgun (WGS) entry which is preliminary data.</text>
</comment>
<dbReference type="Proteomes" id="UP001175353">
    <property type="component" value="Unassembled WGS sequence"/>
</dbReference>
<reference evidence="2" key="1">
    <citation type="submission" date="2023-06" db="EMBL/GenBank/DDBJ databases">
        <title>Black Yeasts Isolated from many extreme environments.</title>
        <authorList>
            <person name="Coleine C."/>
            <person name="Stajich J.E."/>
            <person name="Selbmann L."/>
        </authorList>
    </citation>
    <scope>NUCLEOTIDE SEQUENCE</scope>
    <source>
        <strain evidence="2">CCFEE 5200</strain>
    </source>
</reference>
<feature type="region of interest" description="Disordered" evidence="1">
    <location>
        <begin position="42"/>
        <end position="77"/>
    </location>
</feature>
<sequence>LMAKLCAAKAHSQIDLKHETWQADRKSVVQVDVAAGGWCPVSTKTDWPDGGGRASSLQRVARSSDEKTVGRTPWSKQ</sequence>